<dbReference type="NCBIfam" id="TIGR01855">
    <property type="entry name" value="IMP_synth_hisH"/>
    <property type="match status" value="1"/>
</dbReference>
<comment type="function">
    <text evidence="10">IGPS catalyzes the conversion of PRFAR and glutamine to IGP, AICAR and glutamate. The HisH subunit catalyzes the hydrolysis of glutamine to glutamate and ammonia as part of the synthesis of IGP and AICAR. The resulting ammonia molecule is channeled to the active site of HisF.</text>
</comment>
<reference evidence="14" key="1">
    <citation type="journal article" date="2019" name="Microbiol. Immunol.">
        <title>Molecular and phenotypic characterization of Leptospira johnsonii sp. nov., Leptospira ellinghausenii sp. nov. and Leptospira ryugenii sp. nov. isolated from soil and water in Japan.</title>
        <authorList>
            <person name="Masuzawa T."/>
            <person name="Saito M."/>
            <person name="Nakao R."/>
            <person name="Nikaido Y."/>
            <person name="Matsumoto M."/>
            <person name="Ogawa M."/>
            <person name="Yokoyama M."/>
            <person name="Hidaka Y."/>
            <person name="Tomita J."/>
            <person name="Sakakibara K."/>
            <person name="Suzuki K."/>
            <person name="Yasuda S."/>
            <person name="Sato H."/>
            <person name="Yamaguchi M."/>
            <person name="Yoshida S.I."/>
            <person name="Koizumi N."/>
            <person name="Kawamura Y."/>
        </authorList>
    </citation>
    <scope>NUCLEOTIDE SEQUENCE [LARGE SCALE GENOMIC DNA]</scope>
    <source>
        <strain evidence="14">E18</strain>
    </source>
</reference>
<dbReference type="EMBL" id="BFAZ01000003">
    <property type="protein sequence ID" value="GBF41325.1"/>
    <property type="molecule type" value="Genomic_DNA"/>
</dbReference>
<evidence type="ECO:0000256" key="8">
    <source>
        <dbReference type="ARBA" id="ARBA00047838"/>
    </source>
</evidence>
<dbReference type="RefSeq" id="WP_108958545.1">
    <property type="nucleotide sequence ID" value="NZ_BFAZ01000003.1"/>
</dbReference>
<evidence type="ECO:0000313" key="13">
    <source>
        <dbReference type="EMBL" id="GBF41325.1"/>
    </source>
</evidence>
<name>A0A2P2D9R8_9LEPT</name>
<dbReference type="HAMAP" id="MF_00278">
    <property type="entry name" value="HisH"/>
    <property type="match status" value="1"/>
</dbReference>
<dbReference type="InterPro" id="IPR029062">
    <property type="entry name" value="Class_I_gatase-like"/>
</dbReference>
<keyword evidence="4 10" id="KW-0378">Hydrolase</keyword>
<evidence type="ECO:0000256" key="1">
    <source>
        <dbReference type="ARBA" id="ARBA00005091"/>
    </source>
</evidence>
<comment type="catalytic activity">
    <reaction evidence="9 10">
        <text>L-glutamine + H2O = L-glutamate + NH4(+)</text>
        <dbReference type="Rhea" id="RHEA:15889"/>
        <dbReference type="ChEBI" id="CHEBI:15377"/>
        <dbReference type="ChEBI" id="CHEBI:28938"/>
        <dbReference type="ChEBI" id="CHEBI:29985"/>
        <dbReference type="ChEBI" id="CHEBI:58359"/>
        <dbReference type="EC" id="3.5.1.2"/>
    </reaction>
</comment>
<dbReference type="GO" id="GO:0016829">
    <property type="term" value="F:lyase activity"/>
    <property type="evidence" value="ECO:0007669"/>
    <property type="project" value="UniProtKB-KW"/>
</dbReference>
<dbReference type="Gene3D" id="3.40.50.880">
    <property type="match status" value="1"/>
</dbReference>
<feature type="active site" evidence="10 11">
    <location>
        <position position="191"/>
    </location>
</feature>
<gene>
    <name evidence="10 13" type="primary">hisH</name>
    <name evidence="13" type="ORF">LPTSP2_05970</name>
</gene>
<evidence type="ECO:0000256" key="5">
    <source>
        <dbReference type="ARBA" id="ARBA00022962"/>
    </source>
</evidence>
<dbReference type="GO" id="GO:0005737">
    <property type="term" value="C:cytoplasm"/>
    <property type="evidence" value="ECO:0007669"/>
    <property type="project" value="UniProtKB-SubCell"/>
</dbReference>
<comment type="subunit">
    <text evidence="2 10">Heterodimer of HisH and HisF.</text>
</comment>
<evidence type="ECO:0000256" key="7">
    <source>
        <dbReference type="ARBA" id="ARBA00023239"/>
    </source>
</evidence>
<evidence type="ECO:0000256" key="11">
    <source>
        <dbReference type="PIRSR" id="PIRSR000495-1"/>
    </source>
</evidence>
<dbReference type="GO" id="GO:0004359">
    <property type="term" value="F:glutaminase activity"/>
    <property type="evidence" value="ECO:0007669"/>
    <property type="project" value="UniProtKB-EC"/>
</dbReference>
<dbReference type="AlphaFoldDB" id="A0A2P2D9R8"/>
<dbReference type="OrthoDB" id="9807137at2"/>
<keyword evidence="5 10" id="KW-0315">Glutamine amidotransferase</keyword>
<keyword evidence="6 10" id="KW-0368">Histidine biosynthesis</keyword>
<evidence type="ECO:0000256" key="6">
    <source>
        <dbReference type="ARBA" id="ARBA00023102"/>
    </source>
</evidence>
<feature type="active site" description="Nucleophile" evidence="10 11">
    <location>
        <position position="86"/>
    </location>
</feature>
<dbReference type="PROSITE" id="PS51273">
    <property type="entry name" value="GATASE_TYPE_1"/>
    <property type="match status" value="1"/>
</dbReference>
<dbReference type="Pfam" id="PF00117">
    <property type="entry name" value="GATase"/>
    <property type="match status" value="1"/>
</dbReference>
<comment type="subcellular location">
    <subcellularLocation>
        <location evidence="10">Cytoplasm</location>
    </subcellularLocation>
</comment>
<comment type="catalytic activity">
    <reaction evidence="8 10">
        <text>5-[(5-phospho-1-deoxy-D-ribulos-1-ylimino)methylamino]-1-(5-phospho-beta-D-ribosyl)imidazole-4-carboxamide + L-glutamine = D-erythro-1-(imidazol-4-yl)glycerol 3-phosphate + 5-amino-1-(5-phospho-beta-D-ribosyl)imidazole-4-carboxamide + L-glutamate + H(+)</text>
        <dbReference type="Rhea" id="RHEA:24793"/>
        <dbReference type="ChEBI" id="CHEBI:15378"/>
        <dbReference type="ChEBI" id="CHEBI:29985"/>
        <dbReference type="ChEBI" id="CHEBI:58278"/>
        <dbReference type="ChEBI" id="CHEBI:58359"/>
        <dbReference type="ChEBI" id="CHEBI:58475"/>
        <dbReference type="ChEBI" id="CHEBI:58525"/>
        <dbReference type="EC" id="4.3.2.10"/>
    </reaction>
</comment>
<dbReference type="InterPro" id="IPR017926">
    <property type="entry name" value="GATASE"/>
</dbReference>
<dbReference type="GO" id="GO:0000107">
    <property type="term" value="F:imidazoleglycerol-phosphate synthase activity"/>
    <property type="evidence" value="ECO:0007669"/>
    <property type="project" value="UniProtKB-UniRule"/>
</dbReference>
<proteinExistence type="inferred from homology"/>
<dbReference type="PIRSF" id="PIRSF000495">
    <property type="entry name" value="Amidotransf_hisH"/>
    <property type="match status" value="1"/>
</dbReference>
<dbReference type="PANTHER" id="PTHR42701:SF1">
    <property type="entry name" value="IMIDAZOLE GLYCEROL PHOSPHATE SYNTHASE SUBUNIT HISH"/>
    <property type="match status" value="1"/>
</dbReference>
<feature type="active site" evidence="10 11">
    <location>
        <position position="189"/>
    </location>
</feature>
<keyword evidence="7 10" id="KW-0456">Lyase</keyword>
<comment type="pathway">
    <text evidence="1 10">Amino-acid biosynthesis; L-histidine biosynthesis; L-histidine from 5-phospho-alpha-D-ribose 1-diphosphate: step 5/9.</text>
</comment>
<dbReference type="UniPathway" id="UPA00031">
    <property type="reaction ID" value="UER00010"/>
</dbReference>
<keyword evidence="10" id="KW-0963">Cytoplasm</keyword>
<organism evidence="13 14">
    <name type="scientific">Leptospira ellinghausenii</name>
    <dbReference type="NCBI Taxonomy" id="1917822"/>
    <lineage>
        <taxon>Bacteria</taxon>
        <taxon>Pseudomonadati</taxon>
        <taxon>Spirochaetota</taxon>
        <taxon>Spirochaetia</taxon>
        <taxon>Leptospirales</taxon>
        <taxon>Leptospiraceae</taxon>
        <taxon>Leptospira</taxon>
    </lineage>
</organism>
<feature type="domain" description="Glutamine amidotransferase" evidence="12">
    <location>
        <begin position="9"/>
        <end position="195"/>
    </location>
</feature>
<dbReference type="CDD" id="cd01748">
    <property type="entry name" value="GATase1_IGP_Synthase"/>
    <property type="match status" value="1"/>
</dbReference>
<dbReference type="PANTHER" id="PTHR42701">
    <property type="entry name" value="IMIDAZOLE GLYCEROL PHOSPHATE SYNTHASE SUBUNIT HISH"/>
    <property type="match status" value="1"/>
</dbReference>
<comment type="caution">
    <text evidence="13">The sequence shown here is derived from an EMBL/GenBank/DDBJ whole genome shotgun (WGS) entry which is preliminary data.</text>
</comment>
<dbReference type="EC" id="4.3.2.10" evidence="10"/>
<accession>A0A2P2D9R8</accession>
<evidence type="ECO:0000313" key="14">
    <source>
        <dbReference type="Proteomes" id="UP000245206"/>
    </source>
</evidence>
<dbReference type="Proteomes" id="UP000245206">
    <property type="component" value="Unassembled WGS sequence"/>
</dbReference>
<evidence type="ECO:0000256" key="4">
    <source>
        <dbReference type="ARBA" id="ARBA00022801"/>
    </source>
</evidence>
<evidence type="ECO:0000256" key="10">
    <source>
        <dbReference type="HAMAP-Rule" id="MF_00278"/>
    </source>
</evidence>
<dbReference type="EC" id="3.5.1.2" evidence="10"/>
<keyword evidence="14" id="KW-1185">Reference proteome</keyword>
<evidence type="ECO:0000256" key="2">
    <source>
        <dbReference type="ARBA" id="ARBA00011152"/>
    </source>
</evidence>
<protein>
    <recommendedName>
        <fullName evidence="10">Imidazole glycerol phosphate synthase subunit HisH</fullName>
        <ecNumber evidence="10">4.3.2.10</ecNumber>
    </recommendedName>
    <alternativeName>
        <fullName evidence="10">IGP synthase glutaminase subunit</fullName>
        <ecNumber evidence="10">3.5.1.2</ecNumber>
    </alternativeName>
    <alternativeName>
        <fullName evidence="10">IGP synthase subunit HisH</fullName>
    </alternativeName>
    <alternativeName>
        <fullName evidence="10">ImGP synthase subunit HisH</fullName>
        <shortName evidence="10">IGPS subunit HisH</shortName>
    </alternativeName>
</protein>
<keyword evidence="13" id="KW-0808">Transferase</keyword>
<dbReference type="GO" id="GO:0000105">
    <property type="term" value="P:L-histidine biosynthetic process"/>
    <property type="evidence" value="ECO:0007669"/>
    <property type="project" value="UniProtKB-UniRule"/>
</dbReference>
<keyword evidence="3 10" id="KW-0028">Amino-acid biosynthesis</keyword>
<evidence type="ECO:0000256" key="3">
    <source>
        <dbReference type="ARBA" id="ARBA00022605"/>
    </source>
</evidence>
<evidence type="ECO:0000256" key="9">
    <source>
        <dbReference type="ARBA" id="ARBA00049534"/>
    </source>
</evidence>
<dbReference type="SUPFAM" id="SSF52317">
    <property type="entry name" value="Class I glutamine amidotransferase-like"/>
    <property type="match status" value="1"/>
</dbReference>
<evidence type="ECO:0000259" key="12">
    <source>
        <dbReference type="Pfam" id="PF00117"/>
    </source>
</evidence>
<dbReference type="InterPro" id="IPR010139">
    <property type="entry name" value="Imidazole-glycPsynth_HisH"/>
</dbReference>
<sequence>MNSKLKIGIIDYGVGNTYSIFNALSYLNYSKVLITDNEREIETMDALIFPGVGAFDEACNQLAKRQLVSVLNEQVLVKKKPILGICLGMQLFAKSSDENGLHEGLNWIPGKVKKIDTNNQFPVPHVGWNDINIEKDEPLFKNNTDHVHFYFDHSYHFECDSKFISSWCDYGTKITASVQKDNIFGVQFHPEKSHISGLKLFRSFLSSI</sequence>